<dbReference type="InterPro" id="IPR013325">
    <property type="entry name" value="RNA_pol_sigma_r2"/>
</dbReference>
<dbReference type="Proteomes" id="UP000060277">
    <property type="component" value="Chromosome"/>
</dbReference>
<dbReference type="InterPro" id="IPR039425">
    <property type="entry name" value="RNA_pol_sigma-70-like"/>
</dbReference>
<comment type="similarity">
    <text evidence="1">Belongs to the sigma-70 factor family. ECF subfamily.</text>
</comment>
<evidence type="ECO:0000313" key="9">
    <source>
        <dbReference type="Proteomes" id="UP000060277"/>
    </source>
</evidence>
<dbReference type="InterPro" id="IPR013324">
    <property type="entry name" value="RNA_pol_sigma_r3/r4-like"/>
</dbReference>
<dbReference type="CDD" id="cd06171">
    <property type="entry name" value="Sigma70_r4"/>
    <property type="match status" value="1"/>
</dbReference>
<feature type="region of interest" description="Disordered" evidence="5">
    <location>
        <begin position="121"/>
        <end position="144"/>
    </location>
</feature>
<dbReference type="InterPro" id="IPR013249">
    <property type="entry name" value="RNA_pol_sigma70_r4_t2"/>
</dbReference>
<feature type="domain" description="RNA polymerase sigma-70 region 2" evidence="6">
    <location>
        <begin position="51"/>
        <end position="117"/>
    </location>
</feature>
<evidence type="ECO:0000256" key="2">
    <source>
        <dbReference type="ARBA" id="ARBA00023015"/>
    </source>
</evidence>
<dbReference type="InterPro" id="IPR007627">
    <property type="entry name" value="RNA_pol_sigma70_r2"/>
</dbReference>
<feature type="region of interest" description="Disordered" evidence="5">
    <location>
        <begin position="1"/>
        <end position="26"/>
    </location>
</feature>
<keyword evidence="3" id="KW-0731">Sigma factor</keyword>
<organism evidence="8 9">
    <name type="scientific">Pandoraea norimbergensis</name>
    <dbReference type="NCBI Taxonomy" id="93219"/>
    <lineage>
        <taxon>Bacteria</taxon>
        <taxon>Pseudomonadati</taxon>
        <taxon>Pseudomonadota</taxon>
        <taxon>Betaproteobacteria</taxon>
        <taxon>Burkholderiales</taxon>
        <taxon>Burkholderiaceae</taxon>
        <taxon>Pandoraea</taxon>
    </lineage>
</organism>
<dbReference type="InterPro" id="IPR036388">
    <property type="entry name" value="WH-like_DNA-bd_sf"/>
</dbReference>
<reference evidence="9" key="1">
    <citation type="submission" date="2015-12" db="EMBL/GenBank/DDBJ databases">
        <title>Complete genome sequence of Pandoraea norimbergensis DSM 11628.</title>
        <authorList>
            <person name="Ee R."/>
            <person name="Lim Y.-L."/>
            <person name="Yong D."/>
            <person name="Yin W.-F."/>
            <person name="Chan K.-G."/>
        </authorList>
    </citation>
    <scope>NUCLEOTIDE SEQUENCE [LARGE SCALE GENOMIC DNA]</scope>
    <source>
        <strain evidence="9">DSM 11628</strain>
    </source>
</reference>
<dbReference type="EMBL" id="CP013480">
    <property type="protein sequence ID" value="ALS61889.1"/>
    <property type="molecule type" value="Genomic_DNA"/>
</dbReference>
<evidence type="ECO:0000256" key="4">
    <source>
        <dbReference type="ARBA" id="ARBA00023163"/>
    </source>
</evidence>
<name>A0ABM5WMZ1_9BURK</name>
<evidence type="ECO:0000256" key="5">
    <source>
        <dbReference type="SAM" id="MobiDB-lite"/>
    </source>
</evidence>
<evidence type="ECO:0000259" key="6">
    <source>
        <dbReference type="Pfam" id="PF04542"/>
    </source>
</evidence>
<accession>A0ABM5WMZ1</accession>
<dbReference type="InterPro" id="IPR014284">
    <property type="entry name" value="RNA_pol_sigma-70_dom"/>
</dbReference>
<dbReference type="NCBIfam" id="TIGR02937">
    <property type="entry name" value="sigma70-ECF"/>
    <property type="match status" value="1"/>
</dbReference>
<keyword evidence="2" id="KW-0805">Transcription regulation</keyword>
<dbReference type="SUPFAM" id="SSF88659">
    <property type="entry name" value="Sigma3 and sigma4 domains of RNA polymerase sigma factors"/>
    <property type="match status" value="1"/>
</dbReference>
<feature type="domain" description="RNA polymerase sigma factor 70 region 4 type 2" evidence="7">
    <location>
        <begin position="146"/>
        <end position="199"/>
    </location>
</feature>
<dbReference type="Pfam" id="PF04542">
    <property type="entry name" value="Sigma70_r2"/>
    <property type="match status" value="1"/>
</dbReference>
<gene>
    <name evidence="8" type="ORF">AT302_21005</name>
</gene>
<dbReference type="PANTHER" id="PTHR43133">
    <property type="entry name" value="RNA POLYMERASE ECF-TYPE SIGMA FACTO"/>
    <property type="match status" value="1"/>
</dbReference>
<protein>
    <submittedName>
        <fullName evidence="8">RNA polymerase subunit sigma-24</fullName>
    </submittedName>
</protein>
<dbReference type="Gene3D" id="1.10.1740.10">
    <property type="match status" value="1"/>
</dbReference>
<sequence>MTDIPGTTGRPGDVETPRAGASDPQDVRREHLNQTLLQVGQGSQEAFGELYKLTSSHLFGVILRMVREQAEAEDMLQDVFVTVWRRADAYDATRGNAMTWLIALARNRTIDRLRQHREAALDDEQALDIPDDNPSPAALAEASEDRQRLEACMEKLEGKQRAAVREAFFSGATYSELAAHLSVPLGTLKSWIRRSLMQLKVCLEQ</sequence>
<dbReference type="PANTHER" id="PTHR43133:SF62">
    <property type="entry name" value="RNA POLYMERASE SIGMA FACTOR SIGZ"/>
    <property type="match status" value="1"/>
</dbReference>
<proteinExistence type="inferred from homology"/>
<dbReference type="Pfam" id="PF08281">
    <property type="entry name" value="Sigma70_r4_2"/>
    <property type="match status" value="1"/>
</dbReference>
<evidence type="ECO:0000259" key="7">
    <source>
        <dbReference type="Pfam" id="PF08281"/>
    </source>
</evidence>
<dbReference type="Gene3D" id="1.10.10.10">
    <property type="entry name" value="Winged helix-like DNA-binding domain superfamily/Winged helix DNA-binding domain"/>
    <property type="match status" value="1"/>
</dbReference>
<feature type="compositionally biased region" description="Acidic residues" evidence="5">
    <location>
        <begin position="121"/>
        <end position="131"/>
    </location>
</feature>
<keyword evidence="4" id="KW-0804">Transcription</keyword>
<evidence type="ECO:0000256" key="1">
    <source>
        <dbReference type="ARBA" id="ARBA00010641"/>
    </source>
</evidence>
<evidence type="ECO:0000313" key="8">
    <source>
        <dbReference type="EMBL" id="ALS61889.1"/>
    </source>
</evidence>
<keyword evidence="9" id="KW-1185">Reference proteome</keyword>
<dbReference type="SUPFAM" id="SSF88946">
    <property type="entry name" value="Sigma2 domain of RNA polymerase sigma factors"/>
    <property type="match status" value="1"/>
</dbReference>
<evidence type="ECO:0000256" key="3">
    <source>
        <dbReference type="ARBA" id="ARBA00023082"/>
    </source>
</evidence>
<dbReference type="RefSeq" id="WP_058378799.1">
    <property type="nucleotide sequence ID" value="NZ_CP013480.3"/>
</dbReference>